<protein>
    <submittedName>
        <fullName evidence="2">Uncharacterized protein</fullName>
    </submittedName>
</protein>
<dbReference type="AlphaFoldDB" id="A0A4R5UDP1"/>
<dbReference type="RefSeq" id="WP_133392708.1">
    <property type="nucleotide sequence ID" value="NZ_SMTG01000002.1"/>
</dbReference>
<reference evidence="2 3" key="1">
    <citation type="submission" date="2019-03" db="EMBL/GenBank/DDBJ databases">
        <title>Luteimonas zhaokaii sp.nov., isolated from the rectal contents of Plateau pika in Yushu, Qinghai Province, China.</title>
        <authorList>
            <person name="Zhang G."/>
        </authorList>
    </citation>
    <scope>NUCLEOTIDE SEQUENCE [LARGE SCALE GENOMIC DNA]</scope>
    <source>
        <strain evidence="2 3">THG-MD21</strain>
    </source>
</reference>
<dbReference type="EMBL" id="SMTG01000002">
    <property type="protein sequence ID" value="TDK33210.1"/>
    <property type="molecule type" value="Genomic_DNA"/>
</dbReference>
<gene>
    <name evidence="2" type="ORF">E2F49_04000</name>
</gene>
<name>A0A4R5UDP1_9GAMM</name>
<organism evidence="2 3">
    <name type="scientific">Luteimonas terrae</name>
    <dbReference type="NCBI Taxonomy" id="1530191"/>
    <lineage>
        <taxon>Bacteria</taxon>
        <taxon>Pseudomonadati</taxon>
        <taxon>Pseudomonadota</taxon>
        <taxon>Gammaproteobacteria</taxon>
        <taxon>Lysobacterales</taxon>
        <taxon>Lysobacteraceae</taxon>
        <taxon>Luteimonas</taxon>
    </lineage>
</organism>
<accession>A0A4R5UDP1</accession>
<keyword evidence="3" id="KW-1185">Reference proteome</keyword>
<dbReference type="Proteomes" id="UP000295543">
    <property type="component" value="Unassembled WGS sequence"/>
</dbReference>
<dbReference type="OrthoDB" id="9921932at2"/>
<comment type="caution">
    <text evidence="2">The sequence shown here is derived from an EMBL/GenBank/DDBJ whole genome shotgun (WGS) entry which is preliminary data.</text>
</comment>
<keyword evidence="1" id="KW-0175">Coiled coil</keyword>
<evidence type="ECO:0000313" key="3">
    <source>
        <dbReference type="Proteomes" id="UP000295543"/>
    </source>
</evidence>
<evidence type="ECO:0000313" key="2">
    <source>
        <dbReference type="EMBL" id="TDK33210.1"/>
    </source>
</evidence>
<proteinExistence type="predicted"/>
<sequence>MQPTDKAAYAAALSDLETELKRIEGKQDAKLRKIATLCNAALALRDQLEQSGDVVWLNQQLHRIASAHGLPDECVLEDDQTFAGQTLDTTDNSASSNT</sequence>
<evidence type="ECO:0000256" key="1">
    <source>
        <dbReference type="SAM" id="Coils"/>
    </source>
</evidence>
<feature type="coiled-coil region" evidence="1">
    <location>
        <begin position="6"/>
        <end position="33"/>
    </location>
</feature>